<keyword evidence="10" id="KW-1185">Reference proteome</keyword>
<feature type="transmembrane region" description="Helical" evidence="7">
    <location>
        <begin position="91"/>
        <end position="109"/>
    </location>
</feature>
<dbReference type="PANTHER" id="PTHR10556">
    <property type="entry name" value="3-OXO-5-ALPHA-STEROID 4-DEHYDROGENASE"/>
    <property type="match status" value="1"/>
</dbReference>
<feature type="domain" description="3-oxo-5-alpha-steroid 4-dehydrogenase C-terminal" evidence="8">
    <location>
        <begin position="217"/>
        <end position="299"/>
    </location>
</feature>
<comment type="subcellular location">
    <subcellularLocation>
        <location evidence="1">Membrane</location>
        <topology evidence="1">Multi-pass membrane protein</topology>
    </subcellularLocation>
</comment>
<feature type="region of interest" description="Disordered" evidence="6">
    <location>
        <begin position="190"/>
        <end position="213"/>
    </location>
</feature>
<feature type="transmembrane region" description="Helical" evidence="7">
    <location>
        <begin position="17"/>
        <end position="39"/>
    </location>
</feature>
<accession>A0A194WVT9</accession>
<dbReference type="PANTHER" id="PTHR10556:SF43">
    <property type="entry name" value="STEROID 5-ALPHA-REDUCTASE DET2"/>
    <property type="match status" value="1"/>
</dbReference>
<evidence type="ECO:0000256" key="4">
    <source>
        <dbReference type="ARBA" id="ARBA00022989"/>
    </source>
</evidence>
<dbReference type="AlphaFoldDB" id="A0A194WVT9"/>
<dbReference type="OrthoDB" id="5788137at2759"/>
<dbReference type="KEGG" id="psco:LY89DRAFT_709943"/>
<dbReference type="PROSITE" id="PS50244">
    <property type="entry name" value="S5A_REDUCTASE"/>
    <property type="match status" value="1"/>
</dbReference>
<dbReference type="InterPro" id="IPR039357">
    <property type="entry name" value="SRD5A/TECR"/>
</dbReference>
<dbReference type="GeneID" id="28827519"/>
<dbReference type="RefSeq" id="XP_018066436.1">
    <property type="nucleotide sequence ID" value="XM_018217793.1"/>
</dbReference>
<proteinExistence type="inferred from homology"/>
<feature type="transmembrane region" description="Helical" evidence="7">
    <location>
        <begin position="51"/>
        <end position="71"/>
    </location>
</feature>
<evidence type="ECO:0000256" key="1">
    <source>
        <dbReference type="ARBA" id="ARBA00004141"/>
    </source>
</evidence>
<name>A0A194WVT9_MOLSC</name>
<feature type="transmembrane region" description="Helical" evidence="7">
    <location>
        <begin position="159"/>
        <end position="179"/>
    </location>
</feature>
<dbReference type="Pfam" id="PF02544">
    <property type="entry name" value="Steroid_dh"/>
    <property type="match status" value="1"/>
</dbReference>
<evidence type="ECO:0000256" key="2">
    <source>
        <dbReference type="ARBA" id="ARBA00007742"/>
    </source>
</evidence>
<feature type="transmembrane region" description="Helical" evidence="7">
    <location>
        <begin position="116"/>
        <end position="139"/>
    </location>
</feature>
<keyword evidence="3 7" id="KW-0812">Transmembrane</keyword>
<dbReference type="GO" id="GO:0008202">
    <property type="term" value="P:steroid metabolic process"/>
    <property type="evidence" value="ECO:0007669"/>
    <property type="project" value="InterPro"/>
</dbReference>
<evidence type="ECO:0000256" key="3">
    <source>
        <dbReference type="ARBA" id="ARBA00022692"/>
    </source>
</evidence>
<dbReference type="GO" id="GO:0016020">
    <property type="term" value="C:membrane"/>
    <property type="evidence" value="ECO:0007669"/>
    <property type="project" value="UniProtKB-SubCell"/>
</dbReference>
<dbReference type="GO" id="GO:0003865">
    <property type="term" value="F:3-oxo-5-alpha-steroid 4-dehydrogenase activity"/>
    <property type="evidence" value="ECO:0007669"/>
    <property type="project" value="InterPro"/>
</dbReference>
<evidence type="ECO:0000313" key="9">
    <source>
        <dbReference type="EMBL" id="KUJ12081.1"/>
    </source>
</evidence>
<evidence type="ECO:0000256" key="6">
    <source>
        <dbReference type="SAM" id="MobiDB-lite"/>
    </source>
</evidence>
<dbReference type="InterPro" id="IPR016636">
    <property type="entry name" value="3-oxo-5-alpha-steroid_4-DH"/>
</dbReference>
<sequence>MAIVQDWLPPSKDNWELVVWGFQFFPMLAALQWGISWYGAGKTSGKSVFNIPGKIAWLTMEIPGFLTMLYVMNTLPGQAGLSALPWENKAMGGMFVIHYLYRAILCPILNPSMSPIHILVWLFAIAFQVTNGLSIGGWLGGYGPTTRKDWTNHQMNFKAGGRMELGLMIWALGFAANIFHDDELREIRRSAARKQKQRAQEAEQSTGKGKGKDKGVDKVYMIPQNGLFWWILYPHYLCEWIEWGGFWLMAGSGCVPARNFLLNEIATMLPRAVSGKKWYIERFGKEKVAGRKAIIPGIL</sequence>
<evidence type="ECO:0000256" key="7">
    <source>
        <dbReference type="SAM" id="Phobius"/>
    </source>
</evidence>
<evidence type="ECO:0000259" key="8">
    <source>
        <dbReference type="Pfam" id="PF02544"/>
    </source>
</evidence>
<evidence type="ECO:0000313" key="10">
    <source>
        <dbReference type="Proteomes" id="UP000070700"/>
    </source>
</evidence>
<dbReference type="Proteomes" id="UP000070700">
    <property type="component" value="Unassembled WGS sequence"/>
</dbReference>
<dbReference type="InterPro" id="IPR001104">
    <property type="entry name" value="3-oxo-5_a-steroid_4-DH_C"/>
</dbReference>
<organism evidence="9 10">
    <name type="scientific">Mollisia scopiformis</name>
    <name type="common">Conifer needle endophyte fungus</name>
    <name type="synonym">Phialocephala scopiformis</name>
    <dbReference type="NCBI Taxonomy" id="149040"/>
    <lineage>
        <taxon>Eukaryota</taxon>
        <taxon>Fungi</taxon>
        <taxon>Dikarya</taxon>
        <taxon>Ascomycota</taxon>
        <taxon>Pezizomycotina</taxon>
        <taxon>Leotiomycetes</taxon>
        <taxon>Helotiales</taxon>
        <taxon>Mollisiaceae</taxon>
        <taxon>Mollisia</taxon>
    </lineage>
</organism>
<dbReference type="PIRSF" id="PIRSF015596">
    <property type="entry name" value="5_alpha-SR2"/>
    <property type="match status" value="1"/>
</dbReference>
<gene>
    <name evidence="9" type="ORF">LY89DRAFT_709943</name>
</gene>
<keyword evidence="4 7" id="KW-1133">Transmembrane helix</keyword>
<dbReference type="STRING" id="149040.A0A194WVT9"/>
<dbReference type="EMBL" id="KQ947425">
    <property type="protein sequence ID" value="KUJ12081.1"/>
    <property type="molecule type" value="Genomic_DNA"/>
</dbReference>
<reference evidence="9 10" key="1">
    <citation type="submission" date="2015-10" db="EMBL/GenBank/DDBJ databases">
        <title>Full genome of DAOMC 229536 Phialocephala scopiformis, a fungal endophyte of spruce producing the potent anti-insectan compound rugulosin.</title>
        <authorList>
            <consortium name="DOE Joint Genome Institute"/>
            <person name="Walker A.K."/>
            <person name="Frasz S.L."/>
            <person name="Seifert K.A."/>
            <person name="Miller J.D."/>
            <person name="Mondo S.J."/>
            <person name="Labutti K."/>
            <person name="Lipzen A."/>
            <person name="Dockter R."/>
            <person name="Kennedy M."/>
            <person name="Grigoriev I.V."/>
            <person name="Spatafora J.W."/>
        </authorList>
    </citation>
    <scope>NUCLEOTIDE SEQUENCE [LARGE SCALE GENOMIC DNA]</scope>
    <source>
        <strain evidence="9 10">CBS 120377</strain>
    </source>
</reference>
<keyword evidence="5 7" id="KW-0472">Membrane</keyword>
<dbReference type="InParanoid" id="A0A194WVT9"/>
<comment type="similarity">
    <text evidence="2">Belongs to the steroid 5-alpha reductase family.</text>
</comment>
<protein>
    <submittedName>
        <fullName evidence="9">Steroid 5 alpha-reductase</fullName>
    </submittedName>
</protein>
<evidence type="ECO:0000256" key="5">
    <source>
        <dbReference type="ARBA" id="ARBA00023136"/>
    </source>
</evidence>